<gene>
    <name evidence="2" type="ORF">PLEPLA_LOCUS9980</name>
</gene>
<evidence type="ECO:0000313" key="3">
    <source>
        <dbReference type="Proteomes" id="UP001153269"/>
    </source>
</evidence>
<dbReference type="Proteomes" id="UP001153269">
    <property type="component" value="Unassembled WGS sequence"/>
</dbReference>
<dbReference type="AlphaFoldDB" id="A0A9N7TZT1"/>
<comment type="caution">
    <text evidence="2">The sequence shown here is derived from an EMBL/GenBank/DDBJ whole genome shotgun (WGS) entry which is preliminary data.</text>
</comment>
<dbReference type="EMBL" id="CADEAL010000559">
    <property type="protein sequence ID" value="CAB1422091.1"/>
    <property type="molecule type" value="Genomic_DNA"/>
</dbReference>
<accession>A0A9N7TZT1</accession>
<feature type="region of interest" description="Disordered" evidence="1">
    <location>
        <begin position="54"/>
        <end position="87"/>
    </location>
</feature>
<keyword evidence="3" id="KW-1185">Reference proteome</keyword>
<sequence length="199" mass="20206">MSFECLGRRHSICGVGGLGRCHSQSCFGGSRRCHTCSCQGIDEADGPRMQRTEYRVSGGRHHGRSGTGKNGSGTKHGGSSGGLQTVTVPASGNPTDATPVLASGVPADATPVPVSGVAAAATPVPAPRPGIRSTPLHIPVQLHKLLSSPEPPCFALTVCLSLRTLPLTGLRAARSSPCAPSWIPSSGSPSTLPQAAVKC</sequence>
<feature type="compositionally biased region" description="Gly residues" evidence="1">
    <location>
        <begin position="65"/>
        <end position="81"/>
    </location>
</feature>
<name>A0A9N7TZT1_PLEPL</name>
<protein>
    <submittedName>
        <fullName evidence="2">Uncharacterized protein</fullName>
    </submittedName>
</protein>
<evidence type="ECO:0000313" key="2">
    <source>
        <dbReference type="EMBL" id="CAB1422091.1"/>
    </source>
</evidence>
<evidence type="ECO:0000256" key="1">
    <source>
        <dbReference type="SAM" id="MobiDB-lite"/>
    </source>
</evidence>
<reference evidence="2" key="1">
    <citation type="submission" date="2020-03" db="EMBL/GenBank/DDBJ databases">
        <authorList>
            <person name="Weist P."/>
        </authorList>
    </citation>
    <scope>NUCLEOTIDE SEQUENCE</scope>
</reference>
<organism evidence="2 3">
    <name type="scientific">Pleuronectes platessa</name>
    <name type="common">European plaice</name>
    <dbReference type="NCBI Taxonomy" id="8262"/>
    <lineage>
        <taxon>Eukaryota</taxon>
        <taxon>Metazoa</taxon>
        <taxon>Chordata</taxon>
        <taxon>Craniata</taxon>
        <taxon>Vertebrata</taxon>
        <taxon>Euteleostomi</taxon>
        <taxon>Actinopterygii</taxon>
        <taxon>Neopterygii</taxon>
        <taxon>Teleostei</taxon>
        <taxon>Neoteleostei</taxon>
        <taxon>Acanthomorphata</taxon>
        <taxon>Carangaria</taxon>
        <taxon>Pleuronectiformes</taxon>
        <taxon>Pleuronectoidei</taxon>
        <taxon>Pleuronectidae</taxon>
        <taxon>Pleuronectes</taxon>
    </lineage>
</organism>
<proteinExistence type="predicted"/>